<dbReference type="Gene3D" id="3.30.70.100">
    <property type="match status" value="2"/>
</dbReference>
<dbReference type="AlphaFoldDB" id="A0AAN7BHI1"/>
<reference evidence="1" key="2">
    <citation type="submission" date="2023-05" db="EMBL/GenBank/DDBJ databases">
        <authorList>
            <consortium name="Lawrence Berkeley National Laboratory"/>
            <person name="Steindorff A."/>
            <person name="Hensen N."/>
            <person name="Bonometti L."/>
            <person name="Westerberg I."/>
            <person name="Brannstrom I.O."/>
            <person name="Guillou S."/>
            <person name="Cros-Aarteil S."/>
            <person name="Calhoun S."/>
            <person name="Haridas S."/>
            <person name="Kuo A."/>
            <person name="Mondo S."/>
            <person name="Pangilinan J."/>
            <person name="Riley R."/>
            <person name="Labutti K."/>
            <person name="Andreopoulos B."/>
            <person name="Lipzen A."/>
            <person name="Chen C."/>
            <person name="Yanf M."/>
            <person name="Daum C."/>
            <person name="Ng V."/>
            <person name="Clum A."/>
            <person name="Ohm R."/>
            <person name="Martin F."/>
            <person name="Silar P."/>
            <person name="Natvig D."/>
            <person name="Lalanne C."/>
            <person name="Gautier V."/>
            <person name="Ament-Velasquez S.L."/>
            <person name="Kruys A."/>
            <person name="Hutchinson M.I."/>
            <person name="Powell A.J."/>
            <person name="Barry K."/>
            <person name="Miller A.N."/>
            <person name="Grigoriev I.V."/>
            <person name="Debuchy R."/>
            <person name="Gladieux P."/>
            <person name="Thoren M.H."/>
            <person name="Johannesson H."/>
        </authorList>
    </citation>
    <scope>NUCLEOTIDE SEQUENCE</scope>
    <source>
        <strain evidence="1">CBS 990.96</strain>
    </source>
</reference>
<accession>A0AAN7BHI1</accession>
<reference evidence="1" key="1">
    <citation type="journal article" date="2023" name="Mol. Phylogenet. Evol.">
        <title>Genome-scale phylogeny and comparative genomics of the fungal order Sordariales.</title>
        <authorList>
            <person name="Hensen N."/>
            <person name="Bonometti L."/>
            <person name="Westerberg I."/>
            <person name="Brannstrom I.O."/>
            <person name="Guillou S."/>
            <person name="Cros-Aarteil S."/>
            <person name="Calhoun S."/>
            <person name="Haridas S."/>
            <person name="Kuo A."/>
            <person name="Mondo S."/>
            <person name="Pangilinan J."/>
            <person name="Riley R."/>
            <person name="LaButti K."/>
            <person name="Andreopoulos B."/>
            <person name="Lipzen A."/>
            <person name="Chen C."/>
            <person name="Yan M."/>
            <person name="Daum C."/>
            <person name="Ng V."/>
            <person name="Clum A."/>
            <person name="Steindorff A."/>
            <person name="Ohm R.A."/>
            <person name="Martin F."/>
            <person name="Silar P."/>
            <person name="Natvig D.O."/>
            <person name="Lalanne C."/>
            <person name="Gautier V."/>
            <person name="Ament-Velasquez S.L."/>
            <person name="Kruys A."/>
            <person name="Hutchinson M.I."/>
            <person name="Powell A.J."/>
            <person name="Barry K."/>
            <person name="Miller A.N."/>
            <person name="Grigoriev I.V."/>
            <person name="Debuchy R."/>
            <person name="Gladieux P."/>
            <person name="Hiltunen Thoren M."/>
            <person name="Johannesson H."/>
        </authorList>
    </citation>
    <scope>NUCLEOTIDE SEQUENCE</scope>
    <source>
        <strain evidence="1">CBS 990.96</strain>
    </source>
</reference>
<comment type="caution">
    <text evidence="1">The sequence shown here is derived from an EMBL/GenBank/DDBJ whole genome shotgun (WGS) entry which is preliminary data.</text>
</comment>
<dbReference type="PANTHER" id="PTHR42052:SF1">
    <property type="entry name" value="ABM DOMAIN-CONTAINING PROTEIN"/>
    <property type="match status" value="1"/>
</dbReference>
<protein>
    <recommendedName>
        <fullName evidence="3">ABM domain-containing protein</fullName>
    </recommendedName>
</protein>
<gene>
    <name evidence="1" type="ORF">QBC38DRAFT_447264</name>
</gene>
<evidence type="ECO:0008006" key="3">
    <source>
        <dbReference type="Google" id="ProtNLM"/>
    </source>
</evidence>
<sequence>MTITEFAILNLATPSLTEETKAALTKIQAIQDDWHKKTFPNSPLSTSKRASAWLQQVEDPSKILTIAQWDTVQAHMDWVASDTNKTVMAELGHYFDLEKGFDLFHVDADFLNTDAPDSFLENPIISLGRLWIPRERKEAFSTRFNQVKPILAAFIKPKIVRVGWREDLPEGATEEESVMVGGWETAEDHLSFTKAPGFDEYSEIHQFQTRADGKHYKRFI</sequence>
<name>A0AAN7BHI1_9PEZI</name>
<dbReference type="EMBL" id="MU865423">
    <property type="protein sequence ID" value="KAK4223539.1"/>
    <property type="molecule type" value="Genomic_DNA"/>
</dbReference>
<dbReference type="Proteomes" id="UP001301958">
    <property type="component" value="Unassembled WGS sequence"/>
</dbReference>
<proteinExistence type="predicted"/>
<organism evidence="1 2">
    <name type="scientific">Podospora fimiseda</name>
    <dbReference type="NCBI Taxonomy" id="252190"/>
    <lineage>
        <taxon>Eukaryota</taxon>
        <taxon>Fungi</taxon>
        <taxon>Dikarya</taxon>
        <taxon>Ascomycota</taxon>
        <taxon>Pezizomycotina</taxon>
        <taxon>Sordariomycetes</taxon>
        <taxon>Sordariomycetidae</taxon>
        <taxon>Sordariales</taxon>
        <taxon>Podosporaceae</taxon>
        <taxon>Podospora</taxon>
    </lineage>
</organism>
<dbReference type="PANTHER" id="PTHR42052">
    <property type="entry name" value="ABM DOMAIN-CONTAINING PROTEIN"/>
    <property type="match status" value="1"/>
</dbReference>
<dbReference type="InterPro" id="IPR011008">
    <property type="entry name" value="Dimeric_a/b-barrel"/>
</dbReference>
<keyword evidence="2" id="KW-1185">Reference proteome</keyword>
<evidence type="ECO:0000313" key="2">
    <source>
        <dbReference type="Proteomes" id="UP001301958"/>
    </source>
</evidence>
<dbReference type="SUPFAM" id="SSF54909">
    <property type="entry name" value="Dimeric alpha+beta barrel"/>
    <property type="match status" value="1"/>
</dbReference>
<evidence type="ECO:0000313" key="1">
    <source>
        <dbReference type="EMBL" id="KAK4223539.1"/>
    </source>
</evidence>